<evidence type="ECO:0000256" key="4">
    <source>
        <dbReference type="SAM" id="Phobius"/>
    </source>
</evidence>
<dbReference type="AlphaFoldDB" id="A0A1C4XR67"/>
<dbReference type="PANTHER" id="PTHR24421:SF63">
    <property type="entry name" value="SENSOR HISTIDINE KINASE DESK"/>
    <property type="match status" value="1"/>
</dbReference>
<feature type="transmembrane region" description="Helical" evidence="4">
    <location>
        <begin position="78"/>
        <end position="101"/>
    </location>
</feature>
<dbReference type="InterPro" id="IPR036890">
    <property type="entry name" value="HATPase_C_sf"/>
</dbReference>
<accession>A0A1C4XR67</accession>
<keyword evidence="2 6" id="KW-0418">Kinase</keyword>
<reference evidence="7" key="1">
    <citation type="submission" date="2016-06" db="EMBL/GenBank/DDBJ databases">
        <authorList>
            <person name="Varghese N."/>
            <person name="Submissions Spin"/>
        </authorList>
    </citation>
    <scope>NUCLEOTIDE SEQUENCE [LARGE SCALE GENOMIC DNA]</scope>
    <source>
        <strain evidence="7">DSM 44875</strain>
    </source>
</reference>
<dbReference type="Gene3D" id="3.30.565.10">
    <property type="entry name" value="Histidine kinase-like ATPase, C-terminal domain"/>
    <property type="match status" value="1"/>
</dbReference>
<keyword evidence="3" id="KW-0902">Two-component regulatory system</keyword>
<evidence type="ECO:0000256" key="2">
    <source>
        <dbReference type="ARBA" id="ARBA00022777"/>
    </source>
</evidence>
<keyword evidence="4" id="KW-0472">Membrane</keyword>
<feature type="transmembrane region" description="Helical" evidence="4">
    <location>
        <begin position="46"/>
        <end position="66"/>
    </location>
</feature>
<dbReference type="PANTHER" id="PTHR24421">
    <property type="entry name" value="NITRATE/NITRITE SENSOR PROTEIN NARX-RELATED"/>
    <property type="match status" value="1"/>
</dbReference>
<dbReference type="EMBL" id="LT607412">
    <property type="protein sequence ID" value="SCF10852.1"/>
    <property type="molecule type" value="Genomic_DNA"/>
</dbReference>
<proteinExistence type="predicted"/>
<feature type="transmembrane region" description="Helical" evidence="4">
    <location>
        <begin position="121"/>
        <end position="142"/>
    </location>
</feature>
<keyword evidence="4" id="KW-1133">Transmembrane helix</keyword>
<dbReference type="InterPro" id="IPR050482">
    <property type="entry name" value="Sensor_HK_TwoCompSys"/>
</dbReference>
<evidence type="ECO:0000313" key="6">
    <source>
        <dbReference type="EMBL" id="SCF10852.1"/>
    </source>
</evidence>
<feature type="transmembrane region" description="Helical" evidence="4">
    <location>
        <begin position="149"/>
        <end position="171"/>
    </location>
</feature>
<feature type="domain" description="Signal transduction histidine kinase subgroup 3 dimerisation and phosphoacceptor" evidence="5">
    <location>
        <begin position="192"/>
        <end position="258"/>
    </location>
</feature>
<dbReference type="GO" id="GO:0046983">
    <property type="term" value="F:protein dimerization activity"/>
    <property type="evidence" value="ECO:0007669"/>
    <property type="project" value="InterPro"/>
</dbReference>
<evidence type="ECO:0000256" key="1">
    <source>
        <dbReference type="ARBA" id="ARBA00022679"/>
    </source>
</evidence>
<name>A0A1C4XR67_9ACTN</name>
<dbReference type="GO" id="GO:0000155">
    <property type="term" value="F:phosphorelay sensor kinase activity"/>
    <property type="evidence" value="ECO:0007669"/>
    <property type="project" value="InterPro"/>
</dbReference>
<evidence type="ECO:0000259" key="5">
    <source>
        <dbReference type="Pfam" id="PF07730"/>
    </source>
</evidence>
<evidence type="ECO:0000313" key="7">
    <source>
        <dbReference type="Proteomes" id="UP000198243"/>
    </source>
</evidence>
<protein>
    <submittedName>
        <fullName evidence="6">Two-component system, NarL family, sensor histidine kinase DesK</fullName>
    </submittedName>
</protein>
<organism evidence="6 7">
    <name type="scientific">Micromonospora coriariae</name>
    <dbReference type="NCBI Taxonomy" id="285665"/>
    <lineage>
        <taxon>Bacteria</taxon>
        <taxon>Bacillati</taxon>
        <taxon>Actinomycetota</taxon>
        <taxon>Actinomycetes</taxon>
        <taxon>Micromonosporales</taxon>
        <taxon>Micromonosporaceae</taxon>
        <taxon>Micromonospora</taxon>
    </lineage>
</organism>
<dbReference type="Pfam" id="PF07730">
    <property type="entry name" value="HisKA_3"/>
    <property type="match status" value="1"/>
</dbReference>
<gene>
    <name evidence="6" type="ORF">GA0070607_5629</name>
</gene>
<keyword evidence="4" id="KW-0812">Transmembrane</keyword>
<dbReference type="CDD" id="cd16917">
    <property type="entry name" value="HATPase_UhpB-NarQ-NarX-like"/>
    <property type="match status" value="1"/>
</dbReference>
<dbReference type="SUPFAM" id="SSF55874">
    <property type="entry name" value="ATPase domain of HSP90 chaperone/DNA topoisomerase II/histidine kinase"/>
    <property type="match status" value="1"/>
</dbReference>
<keyword evidence="1" id="KW-0808">Transferase</keyword>
<dbReference type="GO" id="GO:0016020">
    <property type="term" value="C:membrane"/>
    <property type="evidence" value="ECO:0007669"/>
    <property type="project" value="InterPro"/>
</dbReference>
<dbReference type="Gene3D" id="1.20.5.1930">
    <property type="match status" value="1"/>
</dbReference>
<keyword evidence="7" id="KW-1185">Reference proteome</keyword>
<dbReference type="InterPro" id="IPR011712">
    <property type="entry name" value="Sig_transdc_His_kin_sub3_dim/P"/>
</dbReference>
<dbReference type="Proteomes" id="UP000198243">
    <property type="component" value="Chromosome I"/>
</dbReference>
<sequence length="379" mass="40244">MTPRADRRLRRARQATLLSLATGVWASVLLPAVGLARDSAPGRVALGAVGILAFAAAQTAVLYAAVTPWLDQRWRRRAQLGLAGVAVLTVPLVGPVAAGVWPTWAWLGASLIGMAPLLVRLPAVLAVIAGTLLVSAGVAWWTGGSVGRYLIVTGGVGVTIAAVNWFQVWFWDLLVEARQGQAAQARLAAAEERLRFARDVHDVLGHSLTVIALKAELAARLAPVDPERAGREATEVQRLAASALTEVRETVHGYRAVDLDEQLAAVAGVLRSCGVRCTVLPPEVDLPQPAATELAAVLREAGTNVLRHSRAAWCRIHIHREDDVVRMTVANDGADDRGPDAHSHGLRGLADRLAAAGGELRVRREDAVFTLEATVPVTP</sequence>
<evidence type="ECO:0000256" key="3">
    <source>
        <dbReference type="ARBA" id="ARBA00023012"/>
    </source>
</evidence>